<evidence type="ECO:0000256" key="5">
    <source>
        <dbReference type="ARBA" id="ARBA00022741"/>
    </source>
</evidence>
<proteinExistence type="evidence at transcript level"/>
<dbReference type="FunFam" id="3.30.420.40:FF:000071">
    <property type="entry name" value="Molecular chaperone DnaK"/>
    <property type="match status" value="1"/>
</dbReference>
<dbReference type="PANTHER" id="PTHR19375">
    <property type="entry name" value="HEAT SHOCK PROTEIN 70KDA"/>
    <property type="match status" value="1"/>
</dbReference>
<comment type="similarity">
    <text evidence="2 9 10">Belongs to the heat shock protein 70 family.</text>
</comment>
<evidence type="ECO:0000256" key="2">
    <source>
        <dbReference type="ARBA" id="ARBA00007381"/>
    </source>
</evidence>
<dbReference type="EMBL" id="JAARRL010000017">
    <property type="protein sequence ID" value="MBC1501128.1"/>
    <property type="molecule type" value="Genomic_DNA"/>
</dbReference>
<feature type="compositionally biased region" description="Low complexity" evidence="12">
    <location>
        <begin position="577"/>
        <end position="594"/>
    </location>
</feature>
<evidence type="ECO:0000256" key="9">
    <source>
        <dbReference type="HAMAP-Rule" id="MF_00332"/>
    </source>
</evidence>
<dbReference type="AlphaFoldDB" id="A0A841Z7E9"/>
<dbReference type="Gene3D" id="2.60.34.10">
    <property type="entry name" value="Substrate Binding Domain Of DNAk, Chain A, domain 1"/>
    <property type="match status" value="1"/>
</dbReference>
<comment type="caution">
    <text evidence="13">The sequence shown here is derived from an EMBL/GenBank/DDBJ whole genome shotgun (WGS) entry which is preliminary data.</text>
</comment>
<dbReference type="SUPFAM" id="SSF100920">
    <property type="entry name" value="Heat shock protein 70kD (HSP70), peptide-binding domain"/>
    <property type="match status" value="1"/>
</dbReference>
<evidence type="ECO:0000256" key="6">
    <source>
        <dbReference type="ARBA" id="ARBA00022840"/>
    </source>
</evidence>
<dbReference type="GO" id="GO:0051082">
    <property type="term" value="F:unfolded protein binding"/>
    <property type="evidence" value="ECO:0007669"/>
    <property type="project" value="InterPro"/>
</dbReference>
<feature type="coiled-coil region" evidence="11">
    <location>
        <begin position="479"/>
        <end position="540"/>
    </location>
</feature>
<feature type="coiled-coil region" evidence="11">
    <location>
        <begin position="222"/>
        <end position="249"/>
    </location>
</feature>
<dbReference type="FunFam" id="1.20.1270.10:FF:000001">
    <property type="entry name" value="Molecular chaperone DnaK"/>
    <property type="match status" value="1"/>
</dbReference>
<evidence type="ECO:0000313" key="13">
    <source>
        <dbReference type="EMBL" id="MBC1501128.1"/>
    </source>
</evidence>
<dbReference type="PROSITE" id="PS00297">
    <property type="entry name" value="HSP70_1"/>
    <property type="match status" value="1"/>
</dbReference>
<dbReference type="PROSITE" id="PS01036">
    <property type="entry name" value="HSP70_3"/>
    <property type="match status" value="1"/>
</dbReference>
<dbReference type="RefSeq" id="WP_185426398.1">
    <property type="nucleotide sequence ID" value="NZ_JAARRL010000017.1"/>
</dbReference>
<feature type="modified residue" description="Phosphothreonine; by autocatalysis" evidence="9">
    <location>
        <position position="173"/>
    </location>
</feature>
<keyword evidence="6 9" id="KW-0067">ATP-binding</keyword>
<keyword evidence="8 9" id="KW-0143">Chaperone</keyword>
<comment type="function">
    <text evidence="1 9">Acts as a chaperone.</text>
</comment>
<dbReference type="SUPFAM" id="SSF53067">
    <property type="entry name" value="Actin-like ATPase domain"/>
    <property type="match status" value="2"/>
</dbReference>
<keyword evidence="4 9" id="KW-0597">Phosphoprotein</keyword>
<keyword evidence="5 9" id="KW-0547">Nucleotide-binding</keyword>
<keyword evidence="7 9" id="KW-0346">Stress response</keyword>
<dbReference type="InterPro" id="IPR013126">
    <property type="entry name" value="Hsp_70_fam"/>
</dbReference>
<comment type="induction">
    <text evidence="9">By stress conditions e.g. heat shock.</text>
</comment>
<keyword evidence="11" id="KW-0175">Coiled coil</keyword>
<name>A0A841Z7E9_9LIST</name>
<organism evidence="13 14">
    <name type="scientific">Listeria weihenstephanensis</name>
    <dbReference type="NCBI Taxonomy" id="1006155"/>
    <lineage>
        <taxon>Bacteria</taxon>
        <taxon>Bacillati</taxon>
        <taxon>Bacillota</taxon>
        <taxon>Bacilli</taxon>
        <taxon>Bacillales</taxon>
        <taxon>Listeriaceae</taxon>
        <taxon>Listeria</taxon>
    </lineage>
</organism>
<dbReference type="GO" id="GO:0140662">
    <property type="term" value="F:ATP-dependent protein folding chaperone"/>
    <property type="evidence" value="ECO:0007669"/>
    <property type="project" value="InterPro"/>
</dbReference>
<dbReference type="NCBIfam" id="TIGR02350">
    <property type="entry name" value="prok_dnaK"/>
    <property type="match status" value="1"/>
</dbReference>
<gene>
    <name evidence="9 13" type="primary">dnaK</name>
    <name evidence="13" type="ORF">HB943_10995</name>
</gene>
<accession>A0A841Z7E9</accession>
<dbReference type="CDD" id="cd10234">
    <property type="entry name" value="ASKHA_NBD_HSP70_DnaK-like"/>
    <property type="match status" value="1"/>
</dbReference>
<dbReference type="InterPro" id="IPR012725">
    <property type="entry name" value="Chaperone_DnaK"/>
</dbReference>
<dbReference type="Proteomes" id="UP000564536">
    <property type="component" value="Unassembled WGS sequence"/>
</dbReference>
<feature type="compositionally biased region" description="Acidic residues" evidence="12">
    <location>
        <begin position="596"/>
        <end position="613"/>
    </location>
</feature>
<evidence type="ECO:0000256" key="11">
    <source>
        <dbReference type="SAM" id="Coils"/>
    </source>
</evidence>
<dbReference type="PROSITE" id="PS00329">
    <property type="entry name" value="HSP70_2"/>
    <property type="match status" value="1"/>
</dbReference>
<dbReference type="HAMAP" id="MF_00332">
    <property type="entry name" value="DnaK"/>
    <property type="match status" value="1"/>
</dbReference>
<dbReference type="Gene3D" id="3.90.640.10">
    <property type="entry name" value="Actin, Chain A, domain 4"/>
    <property type="match status" value="1"/>
</dbReference>
<dbReference type="SUPFAM" id="SSF100934">
    <property type="entry name" value="Heat shock protein 70kD (HSP70), C-terminal subdomain"/>
    <property type="match status" value="1"/>
</dbReference>
<dbReference type="Pfam" id="PF00012">
    <property type="entry name" value="HSP70"/>
    <property type="match status" value="1"/>
</dbReference>
<evidence type="ECO:0000256" key="10">
    <source>
        <dbReference type="RuleBase" id="RU003322"/>
    </source>
</evidence>
<dbReference type="Gene3D" id="3.30.420.40">
    <property type="match status" value="2"/>
</dbReference>
<reference evidence="13 14" key="1">
    <citation type="submission" date="2020-03" db="EMBL/GenBank/DDBJ databases">
        <title>Soil Listeria distribution.</title>
        <authorList>
            <person name="Liao J."/>
            <person name="Wiedmann M."/>
        </authorList>
    </citation>
    <scope>NUCLEOTIDE SEQUENCE [LARGE SCALE GENOMIC DNA]</scope>
    <source>
        <strain evidence="13 14">FSL L7-1523</strain>
    </source>
</reference>
<evidence type="ECO:0000256" key="4">
    <source>
        <dbReference type="ARBA" id="ARBA00022553"/>
    </source>
</evidence>
<evidence type="ECO:0000313" key="14">
    <source>
        <dbReference type="Proteomes" id="UP000564536"/>
    </source>
</evidence>
<evidence type="ECO:0000256" key="12">
    <source>
        <dbReference type="SAM" id="MobiDB-lite"/>
    </source>
</evidence>
<evidence type="ECO:0000256" key="8">
    <source>
        <dbReference type="ARBA" id="ARBA00023186"/>
    </source>
</evidence>
<evidence type="ECO:0000256" key="1">
    <source>
        <dbReference type="ARBA" id="ARBA00002290"/>
    </source>
</evidence>
<dbReference type="GO" id="GO:0005524">
    <property type="term" value="F:ATP binding"/>
    <property type="evidence" value="ECO:0007669"/>
    <property type="project" value="UniProtKB-UniRule"/>
</dbReference>
<dbReference type="InterPro" id="IPR018181">
    <property type="entry name" value="Heat_shock_70_CS"/>
</dbReference>
<sequence>MSKIIGIDLGTTNSAVAVLEGGEAKIIPNPEGARTTPSVVGFKNGERQVGEVAKRAAITNPNTVASIKRHMGTDYKETVEDKDYSPQEISAIILQYLKGYAEDYLGEKVDKAVITVPAYFNDAQRQATKDAGKIAGLEVERIINEPTAAALAYGMDKTDKDQTILVFDLGGGTFDVSILELGDGVFEVHSTAGDNLLGGDDFDQKIIDFLVAEFKRDNGIDLAQDKMALQRLKDAAEKAKKDLSGVTSTQISLPFITAGEAGPLHLEVTLTRAKFDELTHDLVDRTIAPTRQALKDAGLSAKDIDEVILVGGSTRIPAVQEAIKKELGKEPHKGVNPDEVVAMGAAIQGGVITGDVKDVVLLDVTPLSLGIETMGGVMTPLIERNTTIPTSKSQTFSTAADNQPAVDIHVLQGERPMAKDNKTLGRFQLTDLPPAPRGIPQIEVSFDIDKNGIVTVRAKDLGTGKEQNIVIKSSSGLTDEEIEKMVKDAELNAEEDKKNKENAELRNNADQLVFTVDKTLKELEGKVDEEEVKKAEAARDELSEALKGEDFEAIKEKTDALNEIVQALSVKLYEQAAAEQQAAQGENPEAGAANDDVVDAEFEEVNDDDAEKK</sequence>
<evidence type="ECO:0000256" key="7">
    <source>
        <dbReference type="ARBA" id="ARBA00023016"/>
    </source>
</evidence>
<dbReference type="NCBIfam" id="NF001413">
    <property type="entry name" value="PRK00290.1"/>
    <property type="match status" value="1"/>
</dbReference>
<dbReference type="FunFam" id="2.60.34.10:FF:000014">
    <property type="entry name" value="Chaperone protein DnaK HSP70"/>
    <property type="match status" value="1"/>
</dbReference>
<dbReference type="InterPro" id="IPR029047">
    <property type="entry name" value="HSP70_peptide-bd_sf"/>
</dbReference>
<feature type="region of interest" description="Disordered" evidence="12">
    <location>
        <begin position="577"/>
        <end position="613"/>
    </location>
</feature>
<dbReference type="Gene3D" id="1.20.1270.10">
    <property type="match status" value="1"/>
</dbReference>
<protein>
    <recommendedName>
        <fullName evidence="3 9">Chaperone protein DnaK</fullName>
    </recommendedName>
    <alternativeName>
        <fullName evidence="9">HSP70</fullName>
    </alternativeName>
    <alternativeName>
        <fullName evidence="9">Heat shock 70 kDa protein</fullName>
    </alternativeName>
    <alternativeName>
        <fullName evidence="9">Heat shock protein 70</fullName>
    </alternativeName>
</protein>
<dbReference type="InterPro" id="IPR029048">
    <property type="entry name" value="HSP70_C_sf"/>
</dbReference>
<evidence type="ECO:0000256" key="3">
    <source>
        <dbReference type="ARBA" id="ARBA00014415"/>
    </source>
</evidence>
<dbReference type="PRINTS" id="PR00301">
    <property type="entry name" value="HEATSHOCK70"/>
</dbReference>
<dbReference type="InterPro" id="IPR043129">
    <property type="entry name" value="ATPase_NBD"/>
</dbReference>
<dbReference type="FunFam" id="3.90.640.10:FF:000003">
    <property type="entry name" value="Molecular chaperone DnaK"/>
    <property type="match status" value="1"/>
</dbReference>